<protein>
    <recommendedName>
        <fullName evidence="1">Protein Lines N-terminal domain-containing protein</fullName>
    </recommendedName>
</protein>
<keyword evidence="3" id="KW-1185">Reference proteome</keyword>
<gene>
    <name evidence="2" type="ORF">BpHYR1_031144</name>
</gene>
<dbReference type="Proteomes" id="UP000276133">
    <property type="component" value="Unassembled WGS sequence"/>
</dbReference>
<dbReference type="AlphaFoldDB" id="A0A3M7SDD7"/>
<sequence>MNRKRAPENPSELLDLVNTSLETEVDSFSILPSLSILKEIIMSKYLSDNKKLISKIELFFINIDLAKLLIDHQFFIFYKYLDSLKRIEKLECLQEIKEELMVNFLIMVFKILIQAEINDTNIDQINRLFFNGNMFRLDLVFNGKDDDLKQRINVRFDYQVLVDWLISNETNFLEYFINQAILLILRESQSVIKMESSEKLNFDQMFEALKIVENKMRQFKRSFPYNCEPLLHYHFSKIH</sequence>
<evidence type="ECO:0000313" key="3">
    <source>
        <dbReference type="Proteomes" id="UP000276133"/>
    </source>
</evidence>
<evidence type="ECO:0000259" key="1">
    <source>
        <dbReference type="Pfam" id="PF14694"/>
    </source>
</evidence>
<evidence type="ECO:0000313" key="2">
    <source>
        <dbReference type="EMBL" id="RNA33834.1"/>
    </source>
</evidence>
<feature type="domain" description="Protein Lines N-terminal" evidence="1">
    <location>
        <begin position="153"/>
        <end position="178"/>
    </location>
</feature>
<comment type="caution">
    <text evidence="2">The sequence shown here is derived from an EMBL/GenBank/DDBJ whole genome shotgun (WGS) entry which is preliminary data.</text>
</comment>
<dbReference type="Pfam" id="PF14694">
    <property type="entry name" value="LINES_N"/>
    <property type="match status" value="1"/>
</dbReference>
<dbReference type="EMBL" id="REGN01001571">
    <property type="protein sequence ID" value="RNA33834.1"/>
    <property type="molecule type" value="Genomic_DNA"/>
</dbReference>
<dbReference type="OrthoDB" id="8251209at2759"/>
<accession>A0A3M7SDD7</accession>
<name>A0A3M7SDD7_BRAPC</name>
<proteinExistence type="predicted"/>
<reference evidence="2 3" key="1">
    <citation type="journal article" date="2018" name="Sci. Rep.">
        <title>Genomic signatures of local adaptation to the degree of environmental predictability in rotifers.</title>
        <authorList>
            <person name="Franch-Gras L."/>
            <person name="Hahn C."/>
            <person name="Garcia-Roger E.M."/>
            <person name="Carmona M.J."/>
            <person name="Serra M."/>
            <person name="Gomez A."/>
        </authorList>
    </citation>
    <scope>NUCLEOTIDE SEQUENCE [LARGE SCALE GENOMIC DNA]</scope>
    <source>
        <strain evidence="2">HYR1</strain>
    </source>
</reference>
<dbReference type="InterPro" id="IPR032794">
    <property type="entry name" value="LINES_N"/>
</dbReference>
<organism evidence="2 3">
    <name type="scientific">Brachionus plicatilis</name>
    <name type="common">Marine rotifer</name>
    <name type="synonym">Brachionus muelleri</name>
    <dbReference type="NCBI Taxonomy" id="10195"/>
    <lineage>
        <taxon>Eukaryota</taxon>
        <taxon>Metazoa</taxon>
        <taxon>Spiralia</taxon>
        <taxon>Gnathifera</taxon>
        <taxon>Rotifera</taxon>
        <taxon>Eurotatoria</taxon>
        <taxon>Monogononta</taxon>
        <taxon>Pseudotrocha</taxon>
        <taxon>Ploima</taxon>
        <taxon>Brachionidae</taxon>
        <taxon>Brachionus</taxon>
    </lineage>
</organism>